<dbReference type="RefSeq" id="WP_068747649.1">
    <property type="nucleotide sequence ID" value="NZ_LOHZ01000020.1"/>
</dbReference>
<reference evidence="2 3" key="1">
    <citation type="submission" date="2015-12" db="EMBL/GenBank/DDBJ databases">
        <title>Draft genome of Thermovenabulum gondwanense isolated from a red thermophilic microbial mat colonisisng an outflow channel of a bore well.</title>
        <authorList>
            <person name="Patel B.K."/>
        </authorList>
    </citation>
    <scope>NUCLEOTIDE SEQUENCE [LARGE SCALE GENOMIC DNA]</scope>
    <source>
        <strain evidence="2 3">R270</strain>
    </source>
</reference>
<evidence type="ECO:0000313" key="2">
    <source>
        <dbReference type="EMBL" id="KYO67838.1"/>
    </source>
</evidence>
<comment type="caution">
    <text evidence="2">The sequence shown here is derived from an EMBL/GenBank/DDBJ whole genome shotgun (WGS) entry which is preliminary data.</text>
</comment>
<organism evidence="2 3">
    <name type="scientific">Thermovenabulum gondwanense</name>
    <dbReference type="NCBI Taxonomy" id="520767"/>
    <lineage>
        <taxon>Bacteria</taxon>
        <taxon>Bacillati</taxon>
        <taxon>Bacillota</taxon>
        <taxon>Clostridia</taxon>
        <taxon>Thermosediminibacterales</taxon>
        <taxon>Thermosediminibacteraceae</taxon>
        <taxon>Thermovenabulum</taxon>
    </lineage>
</organism>
<dbReference type="OrthoDB" id="1724633at2"/>
<feature type="coiled-coil region" evidence="1">
    <location>
        <begin position="45"/>
        <end position="99"/>
    </location>
</feature>
<protein>
    <submittedName>
        <fullName evidence="2">Uncharacterized protein</fullName>
    </submittedName>
</protein>
<dbReference type="Proteomes" id="UP000075737">
    <property type="component" value="Unassembled WGS sequence"/>
</dbReference>
<keyword evidence="3" id="KW-1185">Reference proteome</keyword>
<sequence>MLKDLEFSINLYTEGERFFDLLKVLIRDAKKSPWPHERERAIFAEGLLKKALETYEEAVKHAEEKVVSGFCTEEDKRLVKEMRRRLDYWRKKYEELSMEKVGSSCGM</sequence>
<gene>
    <name evidence="2" type="ORF">ATZ99_04780</name>
</gene>
<evidence type="ECO:0000256" key="1">
    <source>
        <dbReference type="SAM" id="Coils"/>
    </source>
</evidence>
<accession>A0A162MVN9</accession>
<dbReference type="AlphaFoldDB" id="A0A162MVN9"/>
<dbReference type="STRING" id="520767.ATZ99_04780"/>
<evidence type="ECO:0000313" key="3">
    <source>
        <dbReference type="Proteomes" id="UP000075737"/>
    </source>
</evidence>
<keyword evidence="1" id="KW-0175">Coiled coil</keyword>
<name>A0A162MVN9_9FIRM</name>
<dbReference type="EMBL" id="LOHZ01000020">
    <property type="protein sequence ID" value="KYO67838.1"/>
    <property type="molecule type" value="Genomic_DNA"/>
</dbReference>
<proteinExistence type="predicted"/>